<dbReference type="AlphaFoldDB" id="A0A543BTQ7"/>
<reference evidence="7 8" key="1">
    <citation type="submission" date="2019-06" db="EMBL/GenBank/DDBJ databases">
        <title>Sequencing the genomes of 1000 actinobacteria strains.</title>
        <authorList>
            <person name="Klenk H.-P."/>
        </authorList>
    </citation>
    <scope>NUCLEOTIDE SEQUENCE [LARGE SCALE GENOMIC DNA]</scope>
    <source>
        <strain evidence="7 8">DSM 102200</strain>
    </source>
</reference>
<dbReference type="EMBL" id="VFOZ01000003">
    <property type="protein sequence ID" value="TQL88223.1"/>
    <property type="molecule type" value="Genomic_DNA"/>
</dbReference>
<feature type="transmembrane region" description="Helical" evidence="6">
    <location>
        <begin position="102"/>
        <end position="124"/>
    </location>
</feature>
<dbReference type="InterPro" id="IPR002797">
    <property type="entry name" value="Polysacc_synth"/>
</dbReference>
<dbReference type="Pfam" id="PF01943">
    <property type="entry name" value="Polysacc_synt"/>
    <property type="match status" value="1"/>
</dbReference>
<accession>A0A543BTQ7</accession>
<gene>
    <name evidence="7" type="ORF">FB559_8842</name>
</gene>
<comment type="subcellular location">
    <subcellularLocation>
        <location evidence="1">Cell membrane</location>
        <topology evidence="1">Multi-pass membrane protein</topology>
    </subcellularLocation>
</comment>
<evidence type="ECO:0000256" key="4">
    <source>
        <dbReference type="ARBA" id="ARBA00022989"/>
    </source>
</evidence>
<keyword evidence="5 6" id="KW-0472">Membrane</keyword>
<feature type="transmembrane region" description="Helical" evidence="6">
    <location>
        <begin position="158"/>
        <end position="180"/>
    </location>
</feature>
<dbReference type="PANTHER" id="PTHR30250">
    <property type="entry name" value="PST FAMILY PREDICTED COLANIC ACID TRANSPORTER"/>
    <property type="match status" value="1"/>
</dbReference>
<dbReference type="PANTHER" id="PTHR30250:SF26">
    <property type="entry name" value="PSMA PROTEIN"/>
    <property type="match status" value="1"/>
</dbReference>
<evidence type="ECO:0000256" key="2">
    <source>
        <dbReference type="ARBA" id="ARBA00022475"/>
    </source>
</evidence>
<organism evidence="7 8">
    <name type="scientific">Actinoallomurus bryophytorum</name>
    <dbReference type="NCBI Taxonomy" id="1490222"/>
    <lineage>
        <taxon>Bacteria</taxon>
        <taxon>Bacillati</taxon>
        <taxon>Actinomycetota</taxon>
        <taxon>Actinomycetes</taxon>
        <taxon>Streptosporangiales</taxon>
        <taxon>Thermomonosporaceae</taxon>
        <taxon>Actinoallomurus</taxon>
    </lineage>
</organism>
<dbReference type="InterPro" id="IPR050833">
    <property type="entry name" value="Poly_Biosynth_Transport"/>
</dbReference>
<sequence>MLTCAAKFALGALSTVFVTRELGPERRGAYTVLVTIATVALILAHLSVESAHTSLWSRAAGRRAIAANALLLGLGMGGVCAVGTALVTALDPSILPVPGYGLLLVALLSIPCNLSGTLLNNVLVLSGRIGVVNWGGLLAVGVYCGTLVLLTVAGMLTLGWVIVMWTLSAAVPAVVAMSAVRPRFRDRDRALARRAIGMGLRYHPGHISLYLLLRVDVLILNALTSRTAVGLYSVAVMLMDLTRTAADSVAQVTLHQQMGDDHDSATALTVRTTRLATLLAAGSVGLMCAAAPFLIPLVYGSAFAGSLSPLLALAPGLVALGATRTLGSFLLRLHRPLVTSCLAFGVLVANVALNLLLIPMWGIVGCALASSAGYCALAALQTAWFVHVTGVPYRRLVPGPAELRYLAVVSVRLVTALTAALRRGPSRQEDGAHAGRTGRPPG</sequence>
<feature type="transmembrane region" description="Helical" evidence="6">
    <location>
        <begin position="28"/>
        <end position="48"/>
    </location>
</feature>
<keyword evidence="2" id="KW-1003">Cell membrane</keyword>
<evidence type="ECO:0000313" key="8">
    <source>
        <dbReference type="Proteomes" id="UP000316096"/>
    </source>
</evidence>
<evidence type="ECO:0000256" key="1">
    <source>
        <dbReference type="ARBA" id="ARBA00004651"/>
    </source>
</evidence>
<feature type="transmembrane region" description="Helical" evidence="6">
    <location>
        <begin position="310"/>
        <end position="331"/>
    </location>
</feature>
<keyword evidence="8" id="KW-1185">Reference proteome</keyword>
<feature type="transmembrane region" description="Helical" evidence="6">
    <location>
        <begin position="69"/>
        <end position="90"/>
    </location>
</feature>
<proteinExistence type="predicted"/>
<keyword evidence="4 6" id="KW-1133">Transmembrane helix</keyword>
<keyword evidence="3 6" id="KW-0812">Transmembrane</keyword>
<evidence type="ECO:0000256" key="6">
    <source>
        <dbReference type="SAM" id="Phobius"/>
    </source>
</evidence>
<feature type="transmembrane region" description="Helical" evidence="6">
    <location>
        <begin position="337"/>
        <end position="356"/>
    </location>
</feature>
<dbReference type="Proteomes" id="UP000316096">
    <property type="component" value="Unassembled WGS sequence"/>
</dbReference>
<dbReference type="GO" id="GO:0005886">
    <property type="term" value="C:plasma membrane"/>
    <property type="evidence" value="ECO:0007669"/>
    <property type="project" value="UniProtKB-SubCell"/>
</dbReference>
<feature type="transmembrane region" description="Helical" evidence="6">
    <location>
        <begin position="131"/>
        <end position="152"/>
    </location>
</feature>
<evidence type="ECO:0000256" key="3">
    <source>
        <dbReference type="ARBA" id="ARBA00022692"/>
    </source>
</evidence>
<evidence type="ECO:0000256" key="5">
    <source>
        <dbReference type="ARBA" id="ARBA00023136"/>
    </source>
</evidence>
<protein>
    <submittedName>
        <fullName evidence="7">O-antigen/teichoic acid export membrane protein</fullName>
    </submittedName>
</protein>
<evidence type="ECO:0000313" key="7">
    <source>
        <dbReference type="EMBL" id="TQL88223.1"/>
    </source>
</evidence>
<feature type="transmembrane region" description="Helical" evidence="6">
    <location>
        <begin position="275"/>
        <end position="298"/>
    </location>
</feature>
<feature type="transmembrane region" description="Helical" evidence="6">
    <location>
        <begin position="363"/>
        <end position="383"/>
    </location>
</feature>
<name>A0A543BTQ7_9ACTN</name>
<comment type="caution">
    <text evidence="7">The sequence shown here is derived from an EMBL/GenBank/DDBJ whole genome shotgun (WGS) entry which is preliminary data.</text>
</comment>